<dbReference type="EMBL" id="BRZM01000043">
    <property type="protein sequence ID" value="GLD60903.1"/>
    <property type="molecule type" value="Genomic_DNA"/>
</dbReference>
<dbReference type="Gene3D" id="3.40.50.10470">
    <property type="entry name" value="Translation initiation factor eif-2b, domain 2"/>
    <property type="match status" value="1"/>
</dbReference>
<dbReference type="GO" id="GO:0046523">
    <property type="term" value="F:S-methyl-5-thioribose-1-phosphate isomerase activity"/>
    <property type="evidence" value="ECO:0007669"/>
    <property type="project" value="TreeGrafter"/>
</dbReference>
<proteinExistence type="inferred from homology"/>
<keyword evidence="4" id="KW-1185">Reference proteome</keyword>
<dbReference type="InterPro" id="IPR000649">
    <property type="entry name" value="IF-2B-related"/>
</dbReference>
<reference evidence="3" key="1">
    <citation type="submission" date="2022-08" db="EMBL/GenBank/DDBJ databases">
        <title>Genome sequencing of akame (Lates japonicus).</title>
        <authorList>
            <person name="Hashiguchi Y."/>
            <person name="Takahashi H."/>
        </authorList>
    </citation>
    <scope>NUCLEOTIDE SEQUENCE</scope>
    <source>
        <strain evidence="3">Kochi</strain>
    </source>
</reference>
<evidence type="ECO:0000313" key="4">
    <source>
        <dbReference type="Proteomes" id="UP001279410"/>
    </source>
</evidence>
<accession>A0AAD3R9N3</accession>
<dbReference type="PANTHER" id="PTHR43475:SF1">
    <property type="entry name" value="METHYLTHIORIBOSE-1-PHOSPHATE ISOMERASE"/>
    <property type="match status" value="1"/>
</dbReference>
<dbReference type="InterPro" id="IPR037171">
    <property type="entry name" value="NagB/RpiA_transferase-like"/>
</dbReference>
<dbReference type="GO" id="GO:0019509">
    <property type="term" value="P:L-methionine salvage from methylthioadenosine"/>
    <property type="evidence" value="ECO:0007669"/>
    <property type="project" value="TreeGrafter"/>
</dbReference>
<dbReference type="Proteomes" id="UP001279410">
    <property type="component" value="Unassembled WGS sequence"/>
</dbReference>
<dbReference type="AlphaFoldDB" id="A0AAD3R9N3"/>
<dbReference type="PANTHER" id="PTHR43475">
    <property type="entry name" value="METHYLTHIORIBOSE-1-PHOSPHATE ISOMERASE"/>
    <property type="match status" value="1"/>
</dbReference>
<dbReference type="InterPro" id="IPR042529">
    <property type="entry name" value="IF_2B-like_C"/>
</dbReference>
<sequence length="54" mass="5865">MMDEARWQVGGIEVWNPAFDVTPHQLITGGIITELGVFLPSELQAALTGRLTAL</sequence>
<keyword evidence="3" id="KW-0413">Isomerase</keyword>
<dbReference type="SUPFAM" id="SSF100950">
    <property type="entry name" value="NagB/RpiA/CoA transferase-like"/>
    <property type="match status" value="1"/>
</dbReference>
<evidence type="ECO:0000256" key="2">
    <source>
        <dbReference type="RuleBase" id="RU003814"/>
    </source>
</evidence>
<dbReference type="Pfam" id="PF01008">
    <property type="entry name" value="IF-2B"/>
    <property type="match status" value="1"/>
</dbReference>
<comment type="caution">
    <text evidence="3">The sequence shown here is derived from an EMBL/GenBank/DDBJ whole genome shotgun (WGS) entry which is preliminary data.</text>
</comment>
<evidence type="ECO:0000313" key="3">
    <source>
        <dbReference type="EMBL" id="GLD60903.1"/>
    </source>
</evidence>
<gene>
    <name evidence="3" type="ORF">AKAME5_001276400</name>
</gene>
<comment type="similarity">
    <text evidence="1 2">Belongs to the eIF-2B alpha/beta/delta subunits family.</text>
</comment>
<name>A0AAD3R9N3_LATJO</name>
<evidence type="ECO:0000256" key="1">
    <source>
        <dbReference type="ARBA" id="ARBA00007251"/>
    </source>
</evidence>
<protein>
    <submittedName>
        <fullName evidence="3">Methylthioribose-1-phosphate isomerase</fullName>
    </submittedName>
</protein>
<organism evidence="3 4">
    <name type="scientific">Lates japonicus</name>
    <name type="common">Japanese lates</name>
    <dbReference type="NCBI Taxonomy" id="270547"/>
    <lineage>
        <taxon>Eukaryota</taxon>
        <taxon>Metazoa</taxon>
        <taxon>Chordata</taxon>
        <taxon>Craniata</taxon>
        <taxon>Vertebrata</taxon>
        <taxon>Euteleostomi</taxon>
        <taxon>Actinopterygii</taxon>
        <taxon>Neopterygii</taxon>
        <taxon>Teleostei</taxon>
        <taxon>Neoteleostei</taxon>
        <taxon>Acanthomorphata</taxon>
        <taxon>Carangaria</taxon>
        <taxon>Carangaria incertae sedis</taxon>
        <taxon>Centropomidae</taxon>
        <taxon>Lates</taxon>
    </lineage>
</organism>